<evidence type="ECO:0008006" key="3">
    <source>
        <dbReference type="Google" id="ProtNLM"/>
    </source>
</evidence>
<accession>A0AAD2HPM3</accession>
<dbReference type="InterPro" id="IPR039703">
    <property type="entry name" value="Nta1"/>
</dbReference>
<dbReference type="PANTHER" id="PTHR11750:SF26">
    <property type="entry name" value="PROTEIN N-TERMINAL AMIDASE"/>
    <property type="match status" value="1"/>
</dbReference>
<evidence type="ECO:0000313" key="1">
    <source>
        <dbReference type="EMBL" id="CAK5279682.1"/>
    </source>
</evidence>
<dbReference type="PANTHER" id="PTHR11750">
    <property type="entry name" value="PROTEIN N-TERMINAL AMIDASE"/>
    <property type="match status" value="1"/>
</dbReference>
<dbReference type="EMBL" id="CAVNYO010000440">
    <property type="protein sequence ID" value="CAK5279682.1"/>
    <property type="molecule type" value="Genomic_DNA"/>
</dbReference>
<dbReference type="Gene3D" id="3.60.110.10">
    <property type="entry name" value="Carbon-nitrogen hydrolase"/>
    <property type="match status" value="1"/>
</dbReference>
<evidence type="ECO:0000313" key="2">
    <source>
        <dbReference type="Proteomes" id="UP001295794"/>
    </source>
</evidence>
<name>A0AAD2HPM3_9AGAR</name>
<feature type="non-terminal residue" evidence="1">
    <location>
        <position position="86"/>
    </location>
</feature>
<proteinExistence type="predicted"/>
<reference evidence="1" key="1">
    <citation type="submission" date="2023-11" db="EMBL/GenBank/DDBJ databases">
        <authorList>
            <person name="De Vega J J."/>
            <person name="De Vega J J."/>
        </authorList>
    </citation>
    <scope>NUCLEOTIDE SEQUENCE</scope>
</reference>
<dbReference type="Proteomes" id="UP001295794">
    <property type="component" value="Unassembled WGS sequence"/>
</dbReference>
<dbReference type="AlphaFoldDB" id="A0AAD2HPM3"/>
<sequence length="86" mass="9348">GGSCKTNLFHVNQTWALPGTGFATFHLLPPLHTVALGICMDLNVRPPHNWTITHGPFELAAQCLETNASLLVLLNAWLDSGRADNE</sequence>
<dbReference type="GO" id="GO:0008418">
    <property type="term" value="F:protein-N-terminal asparagine amidohydrolase activity"/>
    <property type="evidence" value="ECO:0007669"/>
    <property type="project" value="InterPro"/>
</dbReference>
<dbReference type="InterPro" id="IPR036526">
    <property type="entry name" value="C-N_Hydrolase_sf"/>
</dbReference>
<keyword evidence="2" id="KW-1185">Reference proteome</keyword>
<organism evidence="1 2">
    <name type="scientific">Mycena citricolor</name>
    <dbReference type="NCBI Taxonomy" id="2018698"/>
    <lineage>
        <taxon>Eukaryota</taxon>
        <taxon>Fungi</taxon>
        <taxon>Dikarya</taxon>
        <taxon>Basidiomycota</taxon>
        <taxon>Agaricomycotina</taxon>
        <taxon>Agaricomycetes</taxon>
        <taxon>Agaricomycetidae</taxon>
        <taxon>Agaricales</taxon>
        <taxon>Marasmiineae</taxon>
        <taxon>Mycenaceae</taxon>
        <taxon>Mycena</taxon>
    </lineage>
</organism>
<feature type="non-terminal residue" evidence="1">
    <location>
        <position position="1"/>
    </location>
</feature>
<dbReference type="GO" id="GO:0030163">
    <property type="term" value="P:protein catabolic process"/>
    <property type="evidence" value="ECO:0007669"/>
    <property type="project" value="TreeGrafter"/>
</dbReference>
<dbReference type="GO" id="GO:0070773">
    <property type="term" value="F:protein-N-terminal glutamine amidohydrolase activity"/>
    <property type="evidence" value="ECO:0007669"/>
    <property type="project" value="InterPro"/>
</dbReference>
<protein>
    <recommendedName>
        <fullName evidence="3">CN hydrolase domain-containing protein</fullName>
    </recommendedName>
</protein>
<gene>
    <name evidence="1" type="ORF">MYCIT1_LOCUS29877</name>
</gene>
<comment type="caution">
    <text evidence="1">The sequence shown here is derived from an EMBL/GenBank/DDBJ whole genome shotgun (WGS) entry which is preliminary data.</text>
</comment>